<dbReference type="AlphaFoldDB" id="A0A087DMV0"/>
<accession>A0A087DMV0</accession>
<protein>
    <submittedName>
        <fullName evidence="1">Uncharacterized protein</fullName>
    </submittedName>
</protein>
<dbReference type="EMBL" id="JGZP01000014">
    <property type="protein sequence ID" value="KFI96850.1"/>
    <property type="molecule type" value="Genomic_DNA"/>
</dbReference>
<organism evidence="1 2">
    <name type="scientific">Bifidobacterium stellenboschense</name>
    <dbReference type="NCBI Taxonomy" id="762211"/>
    <lineage>
        <taxon>Bacteria</taxon>
        <taxon>Bacillati</taxon>
        <taxon>Actinomycetota</taxon>
        <taxon>Actinomycetes</taxon>
        <taxon>Bifidobacteriales</taxon>
        <taxon>Bifidobacteriaceae</taxon>
        <taxon>Bifidobacterium</taxon>
    </lineage>
</organism>
<keyword evidence="2" id="KW-1185">Reference proteome</keyword>
<dbReference type="OrthoDB" id="3233988at2"/>
<reference evidence="1 2" key="1">
    <citation type="submission" date="2014-03" db="EMBL/GenBank/DDBJ databases">
        <title>Genomics of Bifidobacteria.</title>
        <authorList>
            <person name="Ventura M."/>
            <person name="Milani C."/>
            <person name="Lugli G.A."/>
        </authorList>
    </citation>
    <scope>NUCLEOTIDE SEQUENCE [LARGE SCALE GENOMIC DNA]</scope>
    <source>
        <strain evidence="1 2">DSM 23968</strain>
    </source>
</reference>
<dbReference type="Proteomes" id="UP000029004">
    <property type="component" value="Unassembled WGS sequence"/>
</dbReference>
<gene>
    <name evidence="1" type="ORF">BSTEL_1759</name>
</gene>
<sequence length="155" mass="17045">MAVFEDDFMDIQAGLVALALEAVGDANVEDVYIYGSIEGCMTAFNVFFRVDGEVRYLRDVVDDQSIRLQVLELGTGDLGKLRDLCFANDHDCPTQIRGRYHAASGGYRAHYAYDPIVCDEQHGIAPSEAFVMWVDDVRAGRDDLATDNAAGIGED</sequence>
<evidence type="ECO:0000313" key="1">
    <source>
        <dbReference type="EMBL" id="KFI96850.1"/>
    </source>
</evidence>
<proteinExistence type="predicted"/>
<dbReference type="RefSeq" id="WP_034528659.1">
    <property type="nucleotide sequence ID" value="NZ_JGZP01000014.1"/>
</dbReference>
<name>A0A087DMV0_9BIFI</name>
<comment type="caution">
    <text evidence="1">The sequence shown here is derived from an EMBL/GenBank/DDBJ whole genome shotgun (WGS) entry which is preliminary data.</text>
</comment>
<evidence type="ECO:0000313" key="2">
    <source>
        <dbReference type="Proteomes" id="UP000029004"/>
    </source>
</evidence>